<comment type="caution">
    <text evidence="1">The sequence shown here is derived from an EMBL/GenBank/DDBJ whole genome shotgun (WGS) entry which is preliminary data.</text>
</comment>
<reference evidence="1 2" key="1">
    <citation type="journal article" date="2019" name="Nat. Ecol. Evol.">
        <title>Megaphylogeny resolves global patterns of mushroom evolution.</title>
        <authorList>
            <person name="Varga T."/>
            <person name="Krizsan K."/>
            <person name="Foldi C."/>
            <person name="Dima B."/>
            <person name="Sanchez-Garcia M."/>
            <person name="Sanchez-Ramirez S."/>
            <person name="Szollosi G.J."/>
            <person name="Szarkandi J.G."/>
            <person name="Papp V."/>
            <person name="Albert L."/>
            <person name="Andreopoulos W."/>
            <person name="Angelini C."/>
            <person name="Antonin V."/>
            <person name="Barry K.W."/>
            <person name="Bougher N.L."/>
            <person name="Buchanan P."/>
            <person name="Buyck B."/>
            <person name="Bense V."/>
            <person name="Catcheside P."/>
            <person name="Chovatia M."/>
            <person name="Cooper J."/>
            <person name="Damon W."/>
            <person name="Desjardin D."/>
            <person name="Finy P."/>
            <person name="Geml J."/>
            <person name="Haridas S."/>
            <person name="Hughes K."/>
            <person name="Justo A."/>
            <person name="Karasinski D."/>
            <person name="Kautmanova I."/>
            <person name="Kiss B."/>
            <person name="Kocsube S."/>
            <person name="Kotiranta H."/>
            <person name="LaButti K.M."/>
            <person name="Lechner B.E."/>
            <person name="Liimatainen K."/>
            <person name="Lipzen A."/>
            <person name="Lukacs Z."/>
            <person name="Mihaltcheva S."/>
            <person name="Morgado L.N."/>
            <person name="Niskanen T."/>
            <person name="Noordeloos M.E."/>
            <person name="Ohm R.A."/>
            <person name="Ortiz-Santana B."/>
            <person name="Ovrebo C."/>
            <person name="Racz N."/>
            <person name="Riley R."/>
            <person name="Savchenko A."/>
            <person name="Shiryaev A."/>
            <person name="Soop K."/>
            <person name="Spirin V."/>
            <person name="Szebenyi C."/>
            <person name="Tomsovsky M."/>
            <person name="Tulloss R.E."/>
            <person name="Uehling J."/>
            <person name="Grigoriev I.V."/>
            <person name="Vagvolgyi C."/>
            <person name="Papp T."/>
            <person name="Martin F.M."/>
            <person name="Miettinen O."/>
            <person name="Hibbett D.S."/>
            <person name="Nagy L.G."/>
        </authorList>
    </citation>
    <scope>NUCLEOTIDE SEQUENCE [LARGE SCALE GENOMIC DNA]</scope>
    <source>
        <strain evidence="1 2">FP101781</strain>
    </source>
</reference>
<evidence type="ECO:0000313" key="1">
    <source>
        <dbReference type="EMBL" id="TEB27111.1"/>
    </source>
</evidence>
<dbReference type="EMBL" id="QPFP01000043">
    <property type="protein sequence ID" value="TEB27111.1"/>
    <property type="molecule type" value="Genomic_DNA"/>
</dbReference>
<name>A0A4Y7SZG3_COPMI</name>
<dbReference type="Proteomes" id="UP000298030">
    <property type="component" value="Unassembled WGS sequence"/>
</dbReference>
<keyword evidence="2" id="KW-1185">Reference proteome</keyword>
<dbReference type="AlphaFoldDB" id="A0A4Y7SZG3"/>
<protein>
    <submittedName>
        <fullName evidence="1">Uncharacterized protein</fullName>
    </submittedName>
</protein>
<dbReference type="OrthoDB" id="674604at2759"/>
<proteinExistence type="predicted"/>
<sequence>MAPTTSAKRKNQSEVLLLLHAVSDPSFPFLVIITSRPARAIGGWFSKEARHTHRELLLDEKYDPDTDIMLFLKSHFADIRRRHGLPLSWPTNGAIQELVHRASGQFIYAATISACCEVIATLHAYLHVPCYLCMSTAWVAVPDASDMLDTSFLRHAKDIRCFRPPAHDPAVSHRPPERPLKCPPGNRLPDTALFLHSAPGDGLEDGSGDAEGEEVARSESARPTITPITGATARLSLISGLKIGFSRGSSTELGQREDVIALSQSYRTPANLSRVPVELRLVSAVDAIFLSPTELCDETGFDRAGVDSSKLEAHGPATNRPESHWFERFRRHIAEPQKAEEGR</sequence>
<organism evidence="1 2">
    <name type="scientific">Coprinellus micaceus</name>
    <name type="common">Glistening ink-cap mushroom</name>
    <name type="synonym">Coprinus micaceus</name>
    <dbReference type="NCBI Taxonomy" id="71717"/>
    <lineage>
        <taxon>Eukaryota</taxon>
        <taxon>Fungi</taxon>
        <taxon>Dikarya</taxon>
        <taxon>Basidiomycota</taxon>
        <taxon>Agaricomycotina</taxon>
        <taxon>Agaricomycetes</taxon>
        <taxon>Agaricomycetidae</taxon>
        <taxon>Agaricales</taxon>
        <taxon>Agaricineae</taxon>
        <taxon>Psathyrellaceae</taxon>
        <taxon>Coprinellus</taxon>
    </lineage>
</organism>
<gene>
    <name evidence="1" type="ORF">FA13DRAFT_1712880</name>
</gene>
<accession>A0A4Y7SZG3</accession>
<evidence type="ECO:0000313" key="2">
    <source>
        <dbReference type="Proteomes" id="UP000298030"/>
    </source>
</evidence>